<accession>A0A0C9XU54</accession>
<evidence type="ECO:0008006" key="4">
    <source>
        <dbReference type="Google" id="ProtNLM"/>
    </source>
</evidence>
<dbReference type="Proteomes" id="UP000054477">
    <property type="component" value="Unassembled WGS sequence"/>
</dbReference>
<evidence type="ECO:0000313" key="3">
    <source>
        <dbReference type="Proteomes" id="UP000054477"/>
    </source>
</evidence>
<gene>
    <name evidence="2" type="ORF">K443DRAFT_575898</name>
</gene>
<organism evidence="2 3">
    <name type="scientific">Laccaria amethystina LaAM-08-1</name>
    <dbReference type="NCBI Taxonomy" id="1095629"/>
    <lineage>
        <taxon>Eukaryota</taxon>
        <taxon>Fungi</taxon>
        <taxon>Dikarya</taxon>
        <taxon>Basidiomycota</taxon>
        <taxon>Agaricomycotina</taxon>
        <taxon>Agaricomycetes</taxon>
        <taxon>Agaricomycetidae</taxon>
        <taxon>Agaricales</taxon>
        <taxon>Agaricineae</taxon>
        <taxon>Hydnangiaceae</taxon>
        <taxon>Laccaria</taxon>
    </lineage>
</organism>
<reference evidence="2 3" key="1">
    <citation type="submission" date="2014-04" db="EMBL/GenBank/DDBJ databases">
        <authorList>
            <consortium name="DOE Joint Genome Institute"/>
            <person name="Kuo A."/>
            <person name="Kohler A."/>
            <person name="Nagy L.G."/>
            <person name="Floudas D."/>
            <person name="Copeland A."/>
            <person name="Barry K.W."/>
            <person name="Cichocki N."/>
            <person name="Veneault-Fourrey C."/>
            <person name="LaButti K."/>
            <person name="Lindquist E.A."/>
            <person name="Lipzen A."/>
            <person name="Lundell T."/>
            <person name="Morin E."/>
            <person name="Murat C."/>
            <person name="Sun H."/>
            <person name="Tunlid A."/>
            <person name="Henrissat B."/>
            <person name="Grigoriev I.V."/>
            <person name="Hibbett D.S."/>
            <person name="Martin F."/>
            <person name="Nordberg H.P."/>
            <person name="Cantor M.N."/>
            <person name="Hua S.X."/>
        </authorList>
    </citation>
    <scope>NUCLEOTIDE SEQUENCE [LARGE SCALE GENOMIC DNA]</scope>
    <source>
        <strain evidence="2 3">LaAM-08-1</strain>
    </source>
</reference>
<proteinExistence type="predicted"/>
<evidence type="ECO:0000313" key="2">
    <source>
        <dbReference type="EMBL" id="KIK01242.1"/>
    </source>
</evidence>
<reference evidence="3" key="2">
    <citation type="submission" date="2015-01" db="EMBL/GenBank/DDBJ databases">
        <title>Evolutionary Origins and Diversification of the Mycorrhizal Mutualists.</title>
        <authorList>
            <consortium name="DOE Joint Genome Institute"/>
            <consortium name="Mycorrhizal Genomics Consortium"/>
            <person name="Kohler A."/>
            <person name="Kuo A."/>
            <person name="Nagy L.G."/>
            <person name="Floudas D."/>
            <person name="Copeland A."/>
            <person name="Barry K.W."/>
            <person name="Cichocki N."/>
            <person name="Veneault-Fourrey C."/>
            <person name="LaButti K."/>
            <person name="Lindquist E.A."/>
            <person name="Lipzen A."/>
            <person name="Lundell T."/>
            <person name="Morin E."/>
            <person name="Murat C."/>
            <person name="Riley R."/>
            <person name="Ohm R."/>
            <person name="Sun H."/>
            <person name="Tunlid A."/>
            <person name="Henrissat B."/>
            <person name="Grigoriev I.V."/>
            <person name="Hibbett D.S."/>
            <person name="Martin F."/>
        </authorList>
    </citation>
    <scope>NUCLEOTIDE SEQUENCE [LARGE SCALE GENOMIC DNA]</scope>
    <source>
        <strain evidence="3">LaAM-08-1</strain>
    </source>
</reference>
<name>A0A0C9XU54_9AGAR</name>
<dbReference type="EMBL" id="KN838610">
    <property type="protein sequence ID" value="KIK01242.1"/>
    <property type="molecule type" value="Genomic_DNA"/>
</dbReference>
<evidence type="ECO:0000256" key="1">
    <source>
        <dbReference type="SAM" id="MobiDB-lite"/>
    </source>
</evidence>
<dbReference type="AlphaFoldDB" id="A0A0C9XU54"/>
<dbReference type="OrthoDB" id="3217549at2759"/>
<keyword evidence="3" id="KW-1185">Reference proteome</keyword>
<feature type="region of interest" description="Disordered" evidence="1">
    <location>
        <begin position="230"/>
        <end position="252"/>
    </location>
</feature>
<dbReference type="HOGENOM" id="CLU_1001401_0_0_1"/>
<protein>
    <recommendedName>
        <fullName evidence="4">F-box domain-containing protein</fullName>
    </recommendedName>
</protein>
<sequence length="278" mass="31272">MTLHAQSTSPDFVDHGSAHILELSSPRGLRNAGRHFSQFFPGRDHEIATIPVDISKSLRLNTFISYSAMQDIPCINNLLPVEIVGEIFRYYVFGVNPDPIVGYSHITAHAEARTSAVTLCHVCSYWRPLASSISSLWSSLCVIWPKMGYVHLVQLWLEKSRSCPLSLYLAQYHSSDCNDIAAMRSILELCIATAPRWREISLSLTSALQDMFRALKNDTIGFLEASDADLETGPRTSTPRIIGNPPRPSRPRRLHKRFRRVHIHGRKVCAQGTLPLLR</sequence>